<protein>
    <recommendedName>
        <fullName evidence="5">Integral membrane protein</fullName>
    </recommendedName>
</protein>
<evidence type="ECO:0000256" key="2">
    <source>
        <dbReference type="SAM" id="Phobius"/>
    </source>
</evidence>
<dbReference type="KEGG" id="mtc:MT0566"/>
<keyword evidence="4" id="KW-1185">Reference proteome</keyword>
<feature type="region of interest" description="Disordered" evidence="1">
    <location>
        <begin position="361"/>
        <end position="404"/>
    </location>
</feature>
<feature type="transmembrane region" description="Helical" evidence="2">
    <location>
        <begin position="88"/>
        <end position="107"/>
    </location>
</feature>
<dbReference type="HOGENOM" id="CLU_553015_0_0_11"/>
<feature type="compositionally biased region" description="Low complexity" evidence="1">
    <location>
        <begin position="420"/>
        <end position="432"/>
    </location>
</feature>
<keyword evidence="2" id="KW-0472">Membrane</keyword>
<reference evidence="3 4" key="1">
    <citation type="journal article" date="2002" name="J. Bacteriol.">
        <title>Whole-genome comparison of Mycobacterium tuberculosis clinical and laboratory strains.</title>
        <authorList>
            <person name="Fleischmann R.D."/>
            <person name="Alland D."/>
            <person name="Eisen J.A."/>
            <person name="Carpenter L."/>
            <person name="White O."/>
            <person name="Peterson J."/>
            <person name="DeBoy R."/>
            <person name="Dodson R."/>
            <person name="Gwinn M."/>
            <person name="Haft D."/>
            <person name="Hickey E."/>
            <person name="Kolonay J.F."/>
            <person name="Nelson W.C."/>
            <person name="Umayam L.A."/>
            <person name="Ermolaeva M."/>
            <person name="Salzberg S.L."/>
            <person name="Delcher A."/>
            <person name="Utterback T."/>
            <person name="Weidman J."/>
            <person name="Khouri H."/>
            <person name="Gill J."/>
            <person name="Mikula A."/>
            <person name="Bishai W."/>
            <person name="Jacobs Jr W.R.Jr."/>
            <person name="Venter J.C."/>
            <person name="Fraser C.M."/>
        </authorList>
    </citation>
    <scope>NUCLEOTIDE SEQUENCE [LARGE SCALE GENOMIC DNA]</scope>
    <source>
        <strain evidence="4">CDC 1551 / Oshkosh</strain>
    </source>
</reference>
<feature type="compositionally biased region" description="Basic and acidic residues" evidence="1">
    <location>
        <begin position="394"/>
        <end position="404"/>
    </location>
</feature>
<gene>
    <name evidence="3" type="ordered locus">MT0566</name>
</gene>
<proteinExistence type="predicted"/>
<keyword evidence="2" id="KW-1133">Transmembrane helix</keyword>
<feature type="transmembrane region" description="Helical" evidence="2">
    <location>
        <begin position="59"/>
        <end position="81"/>
    </location>
</feature>
<evidence type="ECO:0000313" key="4">
    <source>
        <dbReference type="Proteomes" id="UP000001020"/>
    </source>
</evidence>
<dbReference type="AlphaFoldDB" id="Q8VKJ4"/>
<organism evidence="3 4">
    <name type="scientific">Mycobacterium tuberculosis (strain CDC 1551 / Oshkosh)</name>
    <dbReference type="NCBI Taxonomy" id="83331"/>
    <lineage>
        <taxon>Bacteria</taxon>
        <taxon>Bacillati</taxon>
        <taxon>Actinomycetota</taxon>
        <taxon>Actinomycetes</taxon>
        <taxon>Mycobacteriales</taxon>
        <taxon>Mycobacteriaceae</taxon>
        <taxon>Mycobacterium</taxon>
        <taxon>Mycobacterium tuberculosis complex</taxon>
    </lineage>
</organism>
<evidence type="ECO:0000256" key="1">
    <source>
        <dbReference type="SAM" id="MobiDB-lite"/>
    </source>
</evidence>
<feature type="transmembrane region" description="Helical" evidence="2">
    <location>
        <begin position="181"/>
        <end position="204"/>
    </location>
</feature>
<feature type="region of interest" description="Disordered" evidence="1">
    <location>
        <begin position="419"/>
        <end position="440"/>
    </location>
</feature>
<dbReference type="Proteomes" id="UP000001020">
    <property type="component" value="Chromosome"/>
</dbReference>
<name>Q8VKJ4_MYCTO</name>
<keyword evidence="2" id="KW-0812">Transmembrane</keyword>
<feature type="transmembrane region" description="Helical" evidence="2">
    <location>
        <begin position="255"/>
        <end position="273"/>
    </location>
</feature>
<evidence type="ECO:0008006" key="5">
    <source>
        <dbReference type="Google" id="ProtNLM"/>
    </source>
</evidence>
<evidence type="ECO:0000313" key="3">
    <source>
        <dbReference type="EMBL" id="AAK44788.1"/>
    </source>
</evidence>
<feature type="transmembrane region" description="Helical" evidence="2">
    <location>
        <begin position="7"/>
        <end position="24"/>
    </location>
</feature>
<dbReference type="EMBL" id="AE000516">
    <property type="protein sequence ID" value="AAK44788.1"/>
    <property type="molecule type" value="Genomic_DNA"/>
</dbReference>
<sequence length="493" mass="52154">MRIGRREGLAVAIGFVLVGAAFVLPRLNLGIKPRSDIGLERFATRAGAAPIFGYWDAHVGWGTAPAVLTAVAVVAWGPVVAHRLPWRVLTLSTWATAAAWAFSLAMIDGWQRGFAGRLTTRDEYLWQVPGIADIPATLRTFTSRILDFQPNSWVTHVSGHPPGALLTFVWLDRIGLRGGGWAGLVCLLVGSSAAAAVLIAVRVLASEQMARRTAPFVAVAPTAIWIAVSADGYFAGVAAWGIALLAVAVHGATRFPALVAAGAGLLLGWGVFLQLRARADRAAGDGGVGRRRLAARPAGTGAGRAGGAGGRGELRGCRILLVRRLYPCPATLLAGDRQRSAVRLLVLGKLGVRGLRYRVRQRRRSQPGIRPGRDQSSIRLPSAAAGGAGRHRLGRPEHAEQSRDRTNLAALHHLADRGARTAAAPLAPTLAGGQRRRGPTAEQHHLHQLVSKCAGAASESSRAGSLREPTPRSAAIAYQRDVVHDVEVAQTLH</sequence>
<feature type="transmembrane region" description="Helical" evidence="2">
    <location>
        <begin position="216"/>
        <end position="249"/>
    </location>
</feature>
<accession>Q8VKJ4</accession>